<dbReference type="InterPro" id="IPR014710">
    <property type="entry name" value="RmlC-like_jellyroll"/>
</dbReference>
<dbReference type="Gene3D" id="1.10.260.40">
    <property type="entry name" value="lambda repressor-like DNA-binding domains"/>
    <property type="match status" value="1"/>
</dbReference>
<dbReference type="InterPro" id="IPR001387">
    <property type="entry name" value="Cro/C1-type_HTH"/>
</dbReference>
<dbReference type="GO" id="GO:0003677">
    <property type="term" value="F:DNA binding"/>
    <property type="evidence" value="ECO:0007669"/>
    <property type="project" value="UniProtKB-KW"/>
</dbReference>
<evidence type="ECO:0000313" key="5">
    <source>
        <dbReference type="Proteomes" id="UP000243502"/>
    </source>
</evidence>
<dbReference type="Gene3D" id="2.60.120.10">
    <property type="entry name" value="Jelly Rolls"/>
    <property type="match status" value="1"/>
</dbReference>
<feature type="region of interest" description="Disordered" evidence="2">
    <location>
        <begin position="1"/>
        <end position="24"/>
    </location>
</feature>
<dbReference type="Proteomes" id="UP000243502">
    <property type="component" value="Chromosome 3"/>
</dbReference>
<dbReference type="CDD" id="cd02209">
    <property type="entry name" value="cupin_XRE_C"/>
    <property type="match status" value="1"/>
</dbReference>
<accession>A0A2I8F331</accession>
<dbReference type="OrthoDB" id="9805356at2"/>
<dbReference type="Pfam" id="PF07883">
    <property type="entry name" value="Cupin_2"/>
    <property type="match status" value="1"/>
</dbReference>
<evidence type="ECO:0000259" key="3">
    <source>
        <dbReference type="PROSITE" id="PS50943"/>
    </source>
</evidence>
<protein>
    <submittedName>
        <fullName evidence="4">Helix-turn-helix domain-containing protein</fullName>
    </submittedName>
</protein>
<organism evidence="4 5">
    <name type="scientific">Paraburkholderia terrae</name>
    <dbReference type="NCBI Taxonomy" id="311230"/>
    <lineage>
        <taxon>Bacteria</taxon>
        <taxon>Pseudomonadati</taxon>
        <taxon>Pseudomonadota</taxon>
        <taxon>Betaproteobacteria</taxon>
        <taxon>Burkholderiales</taxon>
        <taxon>Burkholderiaceae</taxon>
        <taxon>Paraburkholderia</taxon>
    </lineage>
</organism>
<dbReference type="SMART" id="SM00530">
    <property type="entry name" value="HTH_XRE"/>
    <property type="match status" value="1"/>
</dbReference>
<dbReference type="GO" id="GO:0005829">
    <property type="term" value="C:cytosol"/>
    <property type="evidence" value="ECO:0007669"/>
    <property type="project" value="TreeGrafter"/>
</dbReference>
<dbReference type="AlphaFoldDB" id="A0A2I8F331"/>
<dbReference type="InterPro" id="IPR011051">
    <property type="entry name" value="RmlC_Cupin_sf"/>
</dbReference>
<dbReference type="PANTHER" id="PTHR46797:SF19">
    <property type="entry name" value="BLL2473 PROTEIN"/>
    <property type="match status" value="1"/>
</dbReference>
<dbReference type="InterPro" id="IPR013096">
    <property type="entry name" value="Cupin_2"/>
</dbReference>
<dbReference type="KEGG" id="pter:C2L65_35385"/>
<dbReference type="EMBL" id="CP026113">
    <property type="protein sequence ID" value="AUT66120.1"/>
    <property type="molecule type" value="Genomic_DNA"/>
</dbReference>
<gene>
    <name evidence="4" type="ORF">C2L65_35385</name>
</gene>
<dbReference type="PROSITE" id="PS50943">
    <property type="entry name" value="HTH_CROC1"/>
    <property type="match status" value="1"/>
</dbReference>
<dbReference type="PANTHER" id="PTHR46797">
    <property type="entry name" value="HTH-TYPE TRANSCRIPTIONAL REGULATOR"/>
    <property type="match status" value="1"/>
</dbReference>
<evidence type="ECO:0000256" key="2">
    <source>
        <dbReference type="SAM" id="MobiDB-lite"/>
    </source>
</evidence>
<dbReference type="CDD" id="cd00093">
    <property type="entry name" value="HTH_XRE"/>
    <property type="match status" value="1"/>
</dbReference>
<keyword evidence="1" id="KW-0238">DNA-binding</keyword>
<dbReference type="SUPFAM" id="SSF51182">
    <property type="entry name" value="RmlC-like cupins"/>
    <property type="match status" value="1"/>
</dbReference>
<name>A0A2I8F331_9BURK</name>
<dbReference type="SUPFAM" id="SSF47413">
    <property type="entry name" value="lambda repressor-like DNA-binding domains"/>
    <property type="match status" value="1"/>
</dbReference>
<dbReference type="Pfam" id="PF01381">
    <property type="entry name" value="HTH_3"/>
    <property type="match status" value="1"/>
</dbReference>
<dbReference type="InterPro" id="IPR050807">
    <property type="entry name" value="TransReg_Diox_bact_type"/>
</dbReference>
<reference evidence="4 5" key="1">
    <citation type="submission" date="2018-01" db="EMBL/GenBank/DDBJ databases">
        <title>Species boundaries and ecological features among Paraburkholderia terrae DSMZ17804T, P. hospita DSMZ17164T and P. caribensis DSMZ13236T.</title>
        <authorList>
            <person name="Pratama A.A."/>
        </authorList>
    </citation>
    <scope>NUCLEOTIDE SEQUENCE [LARGE SCALE GENOMIC DNA]</scope>
    <source>
        <strain evidence="4 5">DSM 17804</strain>
    </source>
</reference>
<sequence length="231" mass="25565">MSNKRLLKEPTQARTVELPDDPEEPISEDELAVCRRVRALRTERGLTLEALAAKSGFTKGYLSKIENGVKAPPIASLAKIGRALGQDLSSFFLDEGATSPDQEDDARISVVHHWERKPVTRGGTAFGYDYVSLAHKRAHKAMDPFIFTFPSRVDVDQYFQHPGEEFIFVLSGKVAFEVVINGNTRTWTLEAGDCVYFDSDLPHRGHSIDGDAQAMVVVQERSEQDETAAGA</sequence>
<feature type="domain" description="HTH cro/C1-type" evidence="3">
    <location>
        <begin position="37"/>
        <end position="91"/>
    </location>
</feature>
<evidence type="ECO:0000256" key="1">
    <source>
        <dbReference type="ARBA" id="ARBA00023125"/>
    </source>
</evidence>
<dbReference type="InterPro" id="IPR010982">
    <property type="entry name" value="Lambda_DNA-bd_dom_sf"/>
</dbReference>
<dbReference type="GO" id="GO:0003700">
    <property type="term" value="F:DNA-binding transcription factor activity"/>
    <property type="evidence" value="ECO:0007669"/>
    <property type="project" value="TreeGrafter"/>
</dbReference>
<evidence type="ECO:0000313" key="4">
    <source>
        <dbReference type="EMBL" id="AUT66120.1"/>
    </source>
</evidence>
<proteinExistence type="predicted"/>